<dbReference type="Proteomes" id="UP000192276">
    <property type="component" value="Unassembled WGS sequence"/>
</dbReference>
<proteinExistence type="predicted"/>
<organism evidence="1 2">
    <name type="scientific">Niastella populi</name>
    <dbReference type="NCBI Taxonomy" id="550983"/>
    <lineage>
        <taxon>Bacteria</taxon>
        <taxon>Pseudomonadati</taxon>
        <taxon>Bacteroidota</taxon>
        <taxon>Chitinophagia</taxon>
        <taxon>Chitinophagales</taxon>
        <taxon>Chitinophagaceae</taxon>
        <taxon>Niastella</taxon>
    </lineage>
</organism>
<comment type="caution">
    <text evidence="1">The sequence shown here is derived from an EMBL/GenBank/DDBJ whole genome shotgun (WGS) entry which is preliminary data.</text>
</comment>
<dbReference type="STRING" id="550983.A4R26_05415"/>
<evidence type="ECO:0000313" key="2">
    <source>
        <dbReference type="Proteomes" id="UP000192276"/>
    </source>
</evidence>
<protein>
    <submittedName>
        <fullName evidence="1">Uncharacterized protein</fullName>
    </submittedName>
</protein>
<dbReference type="EMBL" id="LWBP01000199">
    <property type="protein sequence ID" value="OQP56598.1"/>
    <property type="molecule type" value="Genomic_DNA"/>
</dbReference>
<sequence>MLTNKVMVSPPFDGVFATRSFFLKWLFFTVWKVIHEERKITDLPVYSVRMKRHDKIRKPDFEKRLEGVSGAGFNLGILS</sequence>
<accession>A0A1V9FE13</accession>
<reference evidence="2" key="1">
    <citation type="submission" date="2016-04" db="EMBL/GenBank/DDBJ databases">
        <authorList>
            <person name="Chen L."/>
            <person name="Zhuang W."/>
            <person name="Wang G."/>
        </authorList>
    </citation>
    <scope>NUCLEOTIDE SEQUENCE [LARGE SCALE GENOMIC DNA]</scope>
    <source>
        <strain evidence="2">208</strain>
    </source>
</reference>
<keyword evidence="2" id="KW-1185">Reference proteome</keyword>
<gene>
    <name evidence="1" type="ORF">A4R26_05415</name>
</gene>
<dbReference type="AlphaFoldDB" id="A0A1V9FE13"/>
<name>A0A1V9FE13_9BACT</name>
<evidence type="ECO:0000313" key="1">
    <source>
        <dbReference type="EMBL" id="OQP56598.1"/>
    </source>
</evidence>